<keyword evidence="1" id="KW-1133">Transmembrane helix</keyword>
<dbReference type="Pfam" id="PF00078">
    <property type="entry name" value="RVT_1"/>
    <property type="match status" value="1"/>
</dbReference>
<keyword evidence="5" id="KW-0695">RNA-directed DNA polymerase</keyword>
<dbReference type="InterPro" id="IPR002156">
    <property type="entry name" value="RNaseH_domain"/>
</dbReference>
<dbReference type="PANTHER" id="PTHR36688">
    <property type="entry name" value="ENDO/EXONUCLEASE/PHOSPHATASE DOMAIN-CONTAINING PROTEIN"/>
    <property type="match status" value="1"/>
</dbReference>
<dbReference type="InterPro" id="IPR012337">
    <property type="entry name" value="RNaseH-like_sf"/>
</dbReference>
<dbReference type="PROSITE" id="PS50879">
    <property type="entry name" value="RNASE_H_1"/>
    <property type="match status" value="1"/>
</dbReference>
<dbReference type="InterPro" id="IPR036397">
    <property type="entry name" value="RNaseH_sf"/>
</dbReference>
<accession>A0A6A4UZX8</accession>
<evidence type="ECO:0000259" key="4">
    <source>
        <dbReference type="PROSITE" id="PS50879"/>
    </source>
</evidence>
<dbReference type="PROSITE" id="PS50127">
    <property type="entry name" value="UBC_2"/>
    <property type="match status" value="2"/>
</dbReference>
<dbReference type="GO" id="GO:0003964">
    <property type="term" value="F:RNA-directed DNA polymerase activity"/>
    <property type="evidence" value="ECO:0007669"/>
    <property type="project" value="UniProtKB-KW"/>
</dbReference>
<dbReference type="Pfam" id="PF00179">
    <property type="entry name" value="UQ_con"/>
    <property type="match status" value="2"/>
</dbReference>
<dbReference type="GO" id="GO:0042575">
    <property type="term" value="C:DNA polymerase complex"/>
    <property type="evidence" value="ECO:0007669"/>
    <property type="project" value="UniProtKB-ARBA"/>
</dbReference>
<feature type="domain" description="RNase H type-1" evidence="4">
    <location>
        <begin position="1038"/>
        <end position="1177"/>
    </location>
</feature>
<dbReference type="PROSITE" id="PS50878">
    <property type="entry name" value="RT_POL"/>
    <property type="match status" value="1"/>
</dbReference>
<dbReference type="Proteomes" id="UP000440578">
    <property type="component" value="Unassembled WGS sequence"/>
</dbReference>
<dbReference type="EMBL" id="VIIS01002028">
    <property type="protein sequence ID" value="KAF0289477.1"/>
    <property type="molecule type" value="Genomic_DNA"/>
</dbReference>
<dbReference type="SUPFAM" id="SSF53098">
    <property type="entry name" value="Ribonuclease H-like"/>
    <property type="match status" value="1"/>
</dbReference>
<organism evidence="5 6">
    <name type="scientific">Amphibalanus amphitrite</name>
    <name type="common">Striped barnacle</name>
    <name type="synonym">Balanus amphitrite</name>
    <dbReference type="NCBI Taxonomy" id="1232801"/>
    <lineage>
        <taxon>Eukaryota</taxon>
        <taxon>Metazoa</taxon>
        <taxon>Ecdysozoa</taxon>
        <taxon>Arthropoda</taxon>
        <taxon>Crustacea</taxon>
        <taxon>Multicrustacea</taxon>
        <taxon>Cirripedia</taxon>
        <taxon>Thoracica</taxon>
        <taxon>Thoracicalcarea</taxon>
        <taxon>Balanomorpha</taxon>
        <taxon>Balanoidea</taxon>
        <taxon>Balanidae</taxon>
        <taxon>Amphibalaninae</taxon>
        <taxon>Amphibalanus</taxon>
    </lineage>
</organism>
<proteinExistence type="predicted"/>
<dbReference type="SUPFAM" id="SSF56672">
    <property type="entry name" value="DNA/RNA polymerases"/>
    <property type="match status" value="1"/>
</dbReference>
<dbReference type="PANTHER" id="PTHR36688:SF2">
    <property type="entry name" value="ENDONUCLEASE_EXONUCLEASE_PHOSPHATASE DOMAIN-CONTAINING PROTEIN"/>
    <property type="match status" value="1"/>
</dbReference>
<dbReference type="CDD" id="cd09276">
    <property type="entry name" value="Rnase_HI_RT_non_LTR"/>
    <property type="match status" value="1"/>
</dbReference>
<gene>
    <name evidence="5" type="primary">RTase_21</name>
    <name evidence="5" type="ORF">FJT64_012289</name>
</gene>
<evidence type="ECO:0000313" key="6">
    <source>
        <dbReference type="Proteomes" id="UP000440578"/>
    </source>
</evidence>
<dbReference type="GO" id="GO:0004523">
    <property type="term" value="F:RNA-DNA hybrid ribonuclease activity"/>
    <property type="evidence" value="ECO:0007669"/>
    <property type="project" value="InterPro"/>
</dbReference>
<keyword evidence="5" id="KW-0548">Nucleotidyltransferase</keyword>
<dbReference type="SMART" id="SM00212">
    <property type="entry name" value="UBCc"/>
    <property type="match status" value="2"/>
</dbReference>
<keyword evidence="1" id="KW-0812">Transmembrane</keyword>
<evidence type="ECO:0000259" key="2">
    <source>
        <dbReference type="PROSITE" id="PS50127"/>
    </source>
</evidence>
<keyword evidence="5" id="KW-0808">Transferase</keyword>
<keyword evidence="6" id="KW-1185">Reference proteome</keyword>
<dbReference type="InterPro" id="IPR016135">
    <property type="entry name" value="UBQ-conjugating_enzyme/RWD"/>
</dbReference>
<reference evidence="5 6" key="1">
    <citation type="submission" date="2019-07" db="EMBL/GenBank/DDBJ databases">
        <title>Draft genome assembly of a fouling barnacle, Amphibalanus amphitrite (Darwin, 1854): The first reference genome for Thecostraca.</title>
        <authorList>
            <person name="Kim W."/>
        </authorList>
    </citation>
    <scope>NUCLEOTIDE SEQUENCE [LARGE SCALE GENOMIC DNA]</scope>
    <source>
        <strain evidence="5">SNU_AA5</strain>
        <tissue evidence="5">Soma without cirri and trophi</tissue>
    </source>
</reference>
<dbReference type="Gene3D" id="3.30.420.10">
    <property type="entry name" value="Ribonuclease H-like superfamily/Ribonuclease H"/>
    <property type="match status" value="1"/>
</dbReference>
<dbReference type="Gene3D" id="3.10.110.10">
    <property type="entry name" value="Ubiquitin Conjugating Enzyme"/>
    <property type="match status" value="2"/>
</dbReference>
<feature type="domain" description="UBC core" evidence="2">
    <location>
        <begin position="1215"/>
        <end position="1282"/>
    </location>
</feature>
<sequence length="1285" mass="141899">MGFVARPAKNADGTLNLMLWECAIPGKKGTAWEGGYYKLKMIFKDDYPTSPPKCKFDPPLFHPNVYPSDVVAIQEAQFPTKTTVRIPGYQPPVVTRRSRGRQTGAASAKGGDVAIYVRGGLTFSTLSDSYQAPADDTTEICGVRIHGKFQTDIINVYRPPIRRTRDDDRTDNFDPGALPSGDNTIILGDFNGHHPSWDYECDAADEVGNRLAEWLDREDWLPLNTGEPTHTSYRSGCNTAPDVACCSRTLARRTSWSVGPDLGSDHLPMLLTVRTTPAAQRTRRKAKWAFQKADWVAFRADCEDALGRAVPQRVTAQELTTRFTEAVMSASRRHIPRGARPDAKPWALDPELQQAVSDRQEARRQIRADDPASKERWIAAKRRAADVERSATQKHFRTFVEDNLNQPASLGRVTKILKKWEGAGDEHQPGQAMRVGGRLLVTDREKAQAFCATYAHVSRQVRSAKVDRACKRRLQELRTPHCLACENRRTGCCSEFTEDELVQQLRHLQQKKAPGPDGVSNEHLQHLGPIARRALLELINASWMEGAVPREWRRARIVPIPKAGKDRRDVGSYRPIALTSHLSKLVERLVLGRLRHIVERDRLVPAEQVGFRAGRSVEDSIGRLVQQVQDGWNLPKSRSKRVADGTTAQKYVLLAFDFARAYDTVDHRLLRVRLMEMGVPRCLYNWTWQFLRDRRATVEYQSATSGERVFRAGLPQGSVLSPALFLLWAAPLAAELQRVPGTTAFLYADDTAALCAGNDIQVARQRAQQAADTLAQWAQANKMTVAGQKTQALVLSQWPRDAANCSVKVAGETVIAGDQLKLLGVTLDRLLHFGPHCRSLRQRVRPRTAQLRKLTGREWGLQEQQLRVVASGYVRGALEHAAAAWLPAASPTHLGLLEVEMRAAARVVTGCPRSTPAHGLMAEAGLAPVAERRTALAARLLAKARALPEDDPLRTVADREVRSRLSTVSGWRGVGEKAWREAGIAPPISIEPLLPRPAAPWEPPPPVSFCLDVGTALPPSATDEQRKDAASHHLAGLPQCATWVWTDGSATEGVTNGGAGALIVWPDDETAEIRTPAGRICSSYRAEMVALRAALNHLLEHPAHTEDPVVICTDSQSALAALREGPAAQSSPLGSEIWDALRRLTTGGRRIHLQWVPSHCGLGGNEEADRLAGEAGALDQEDTMVDVRTIHRAAARHRVSVSAGLAVLLFCVYAGTVCLSLLDEEKDWRPAITIKQILLGIQDLLNDPNIKDPAQAEAYTIYCQNRLEYEKRVRAQARAMSAPLD</sequence>
<evidence type="ECO:0000259" key="3">
    <source>
        <dbReference type="PROSITE" id="PS50878"/>
    </source>
</evidence>
<dbReference type="InterPro" id="IPR043502">
    <property type="entry name" value="DNA/RNA_pol_sf"/>
</dbReference>
<dbReference type="Gene3D" id="3.60.10.10">
    <property type="entry name" value="Endonuclease/exonuclease/phosphatase"/>
    <property type="match status" value="1"/>
</dbReference>
<feature type="domain" description="UBC core" evidence="2">
    <location>
        <begin position="1"/>
        <end position="143"/>
    </location>
</feature>
<dbReference type="GO" id="GO:0003676">
    <property type="term" value="F:nucleic acid binding"/>
    <property type="evidence" value="ECO:0007669"/>
    <property type="project" value="InterPro"/>
</dbReference>
<dbReference type="InterPro" id="IPR052560">
    <property type="entry name" value="RdDP_mobile_element"/>
</dbReference>
<evidence type="ECO:0000256" key="1">
    <source>
        <dbReference type="SAM" id="Phobius"/>
    </source>
</evidence>
<keyword evidence="1" id="KW-0472">Membrane</keyword>
<dbReference type="InterPro" id="IPR036691">
    <property type="entry name" value="Endo/exonu/phosph_ase_sf"/>
</dbReference>
<dbReference type="SUPFAM" id="SSF54495">
    <property type="entry name" value="UBC-like"/>
    <property type="match status" value="2"/>
</dbReference>
<dbReference type="InterPro" id="IPR005135">
    <property type="entry name" value="Endo/exonuclease/phosphatase"/>
</dbReference>
<feature type="domain" description="Reverse transcriptase" evidence="3">
    <location>
        <begin position="541"/>
        <end position="827"/>
    </location>
</feature>
<protein>
    <submittedName>
        <fullName evidence="5">Putative RNA-directed DNA polymerase from transposon BS</fullName>
    </submittedName>
</protein>
<dbReference type="OrthoDB" id="6600758at2759"/>
<dbReference type="InterPro" id="IPR000477">
    <property type="entry name" value="RT_dom"/>
</dbReference>
<dbReference type="Pfam" id="PF00075">
    <property type="entry name" value="RNase_H"/>
    <property type="match status" value="1"/>
</dbReference>
<dbReference type="CDD" id="cd01650">
    <property type="entry name" value="RT_nLTR_like"/>
    <property type="match status" value="1"/>
</dbReference>
<name>A0A6A4UZX8_AMPAM</name>
<feature type="transmembrane region" description="Helical" evidence="1">
    <location>
        <begin position="1201"/>
        <end position="1222"/>
    </location>
</feature>
<dbReference type="InterPro" id="IPR000608">
    <property type="entry name" value="UBC"/>
</dbReference>
<comment type="caution">
    <text evidence="5">The sequence shown here is derived from an EMBL/GenBank/DDBJ whole genome shotgun (WGS) entry which is preliminary data.</text>
</comment>
<evidence type="ECO:0000313" key="5">
    <source>
        <dbReference type="EMBL" id="KAF0289477.1"/>
    </source>
</evidence>
<dbReference type="SUPFAM" id="SSF56219">
    <property type="entry name" value="DNase I-like"/>
    <property type="match status" value="1"/>
</dbReference>
<dbReference type="Pfam" id="PF14529">
    <property type="entry name" value="Exo_endo_phos_2"/>
    <property type="match status" value="1"/>
</dbReference>